<sequence length="225" mass="24859">MILYHLMINVFVESAHTLVHPFDDRIDSSCKIDLCPSSVDTCDLNDGTLSCHQYAQTLVDLNCGNHVSEPCELMLPTSINIYVDQLVCNVNSLIEESCDVINKPLGSDEVDVVGSLKEYDTPPMFASRKVKSLGLVSCDGTQDCIGDVCHVDCHVNESSFKDDIYHFESEIACFDFSLFINSSLVKYNVLSNDHIAIESEISSGLYCNIESAASFGSYNVFENPL</sequence>
<dbReference type="OrthoDB" id="1328386at2759"/>
<name>A0A9Q1RMP0_9SOLA</name>
<proteinExistence type="predicted"/>
<organism evidence="1 2">
    <name type="scientific">Anisodus acutangulus</name>
    <dbReference type="NCBI Taxonomy" id="402998"/>
    <lineage>
        <taxon>Eukaryota</taxon>
        <taxon>Viridiplantae</taxon>
        <taxon>Streptophyta</taxon>
        <taxon>Embryophyta</taxon>
        <taxon>Tracheophyta</taxon>
        <taxon>Spermatophyta</taxon>
        <taxon>Magnoliopsida</taxon>
        <taxon>eudicotyledons</taxon>
        <taxon>Gunneridae</taxon>
        <taxon>Pentapetalae</taxon>
        <taxon>asterids</taxon>
        <taxon>lamiids</taxon>
        <taxon>Solanales</taxon>
        <taxon>Solanaceae</taxon>
        <taxon>Solanoideae</taxon>
        <taxon>Hyoscyameae</taxon>
        <taxon>Anisodus</taxon>
    </lineage>
</organism>
<evidence type="ECO:0000313" key="2">
    <source>
        <dbReference type="Proteomes" id="UP001152561"/>
    </source>
</evidence>
<dbReference type="AlphaFoldDB" id="A0A9Q1RMP0"/>
<reference evidence="2" key="1">
    <citation type="journal article" date="2023" name="Proc. Natl. Acad. Sci. U.S.A.">
        <title>Genomic and structural basis for evolution of tropane alkaloid biosynthesis.</title>
        <authorList>
            <person name="Wanga Y.-J."/>
            <person name="Taina T."/>
            <person name="Yua J.-Y."/>
            <person name="Lia J."/>
            <person name="Xua B."/>
            <person name="Chenc J."/>
            <person name="D'Auriad J.C."/>
            <person name="Huanga J.-P."/>
            <person name="Huanga S.-X."/>
        </authorList>
    </citation>
    <scope>NUCLEOTIDE SEQUENCE [LARGE SCALE GENOMIC DNA]</scope>
    <source>
        <strain evidence="2">cv. KIB-2019</strain>
    </source>
</reference>
<dbReference type="EMBL" id="JAJAGQ010000004">
    <property type="protein sequence ID" value="KAJ8564619.1"/>
    <property type="molecule type" value="Genomic_DNA"/>
</dbReference>
<dbReference type="Proteomes" id="UP001152561">
    <property type="component" value="Unassembled WGS sequence"/>
</dbReference>
<protein>
    <submittedName>
        <fullName evidence="1">Uncharacterized protein</fullName>
    </submittedName>
</protein>
<keyword evidence="2" id="KW-1185">Reference proteome</keyword>
<comment type="caution">
    <text evidence="1">The sequence shown here is derived from an EMBL/GenBank/DDBJ whole genome shotgun (WGS) entry which is preliminary data.</text>
</comment>
<gene>
    <name evidence="1" type="ORF">K7X08_001079</name>
</gene>
<accession>A0A9Q1RMP0</accession>
<evidence type="ECO:0000313" key="1">
    <source>
        <dbReference type="EMBL" id="KAJ8564619.1"/>
    </source>
</evidence>